<dbReference type="Gene3D" id="1.10.533.10">
    <property type="entry name" value="Death Domain, Fas"/>
    <property type="match status" value="1"/>
</dbReference>
<feature type="domain" description="SH2" evidence="3">
    <location>
        <begin position="302"/>
        <end position="397"/>
    </location>
</feature>
<keyword evidence="5" id="KW-1185">Reference proteome</keyword>
<name>A0A3M6TZB8_POCDA</name>
<protein>
    <recommendedName>
        <fullName evidence="3">SH2 domain-containing protein</fullName>
    </recommendedName>
</protein>
<dbReference type="SUPFAM" id="SSF47986">
    <property type="entry name" value="DEATH domain"/>
    <property type="match status" value="1"/>
</dbReference>
<proteinExistence type="predicted"/>
<sequence>GSVNDLSIMDEDGIRRSWSGGSSSNEVSLHRQLSDRNDTMLKMQLLCSRLPHLVKDFDWEVKNEFAKSLDDHKENGNDWRLVASRLGFSNIIHRLEKVSKPTIELLRQCTTTTCKDLLEILVDINRSDVLDDVDKHYIESNTNSIRPPHLRSPTQESDYGESTSSGLSWSLQDSGCESSTSEVVAEESDEKGEDFHSVESQEFWKNIPGTKERKRWSNFCQAAKSTCPIEIQQGNVQKFLSKLLGLEYGNTDATDNIRLNQFLELVALFGPFKPGPEGCLQKMYDLMKDSISVRDDGKKESWFAGRMNETESDERLSDQIPGHFLLRISSSKAHDGVFVLAVKTRDRGVVQIQIKRDLQTSNLLLADREFKDLKSLVDALRRDVLLENCKQLLINPCPGLPLNAIFTGYVDAKPRQRGRGRGKPRK</sequence>
<gene>
    <name evidence="4" type="ORF">pdam_00007695</name>
</gene>
<dbReference type="AlphaFoldDB" id="A0A3M6TZB8"/>
<keyword evidence="1" id="KW-0727">SH2 domain</keyword>
<accession>A0A3M6TZB8</accession>
<dbReference type="InterPro" id="IPR000980">
    <property type="entry name" value="SH2"/>
</dbReference>
<feature type="region of interest" description="Disordered" evidence="2">
    <location>
        <begin position="141"/>
        <end position="174"/>
    </location>
</feature>
<feature type="compositionally biased region" description="Polar residues" evidence="2">
    <location>
        <begin position="152"/>
        <end position="174"/>
    </location>
</feature>
<dbReference type="EMBL" id="RCHS01002585">
    <property type="protein sequence ID" value="RMX46740.1"/>
    <property type="molecule type" value="Genomic_DNA"/>
</dbReference>
<dbReference type="PROSITE" id="PS50001">
    <property type="entry name" value="SH2"/>
    <property type="match status" value="1"/>
</dbReference>
<evidence type="ECO:0000259" key="3">
    <source>
        <dbReference type="PROSITE" id="PS50001"/>
    </source>
</evidence>
<dbReference type="Gene3D" id="3.30.505.10">
    <property type="entry name" value="SH2 domain"/>
    <property type="match status" value="1"/>
</dbReference>
<dbReference type="GO" id="GO:0007165">
    <property type="term" value="P:signal transduction"/>
    <property type="evidence" value="ECO:0007669"/>
    <property type="project" value="InterPro"/>
</dbReference>
<dbReference type="CDD" id="cd00173">
    <property type="entry name" value="SH2"/>
    <property type="match status" value="1"/>
</dbReference>
<dbReference type="SUPFAM" id="SSF55550">
    <property type="entry name" value="SH2 domain"/>
    <property type="match status" value="1"/>
</dbReference>
<reference evidence="4 5" key="1">
    <citation type="journal article" date="2018" name="Sci. Rep.">
        <title>Comparative analysis of the Pocillopora damicornis genome highlights role of immune system in coral evolution.</title>
        <authorList>
            <person name="Cunning R."/>
            <person name="Bay R.A."/>
            <person name="Gillette P."/>
            <person name="Baker A.C."/>
            <person name="Traylor-Knowles N."/>
        </authorList>
    </citation>
    <scope>NUCLEOTIDE SEQUENCE [LARGE SCALE GENOMIC DNA]</scope>
    <source>
        <strain evidence="4">RSMAS</strain>
        <tissue evidence="4">Whole animal</tissue>
    </source>
</reference>
<dbReference type="InterPro" id="IPR011029">
    <property type="entry name" value="DEATH-like_dom_sf"/>
</dbReference>
<dbReference type="InterPro" id="IPR036860">
    <property type="entry name" value="SH2_dom_sf"/>
</dbReference>
<evidence type="ECO:0000256" key="1">
    <source>
        <dbReference type="PROSITE-ProRule" id="PRU00191"/>
    </source>
</evidence>
<dbReference type="SMART" id="SM00252">
    <property type="entry name" value="SH2"/>
    <property type="match status" value="1"/>
</dbReference>
<evidence type="ECO:0000256" key="2">
    <source>
        <dbReference type="SAM" id="MobiDB-lite"/>
    </source>
</evidence>
<evidence type="ECO:0000313" key="5">
    <source>
        <dbReference type="Proteomes" id="UP000275408"/>
    </source>
</evidence>
<dbReference type="Pfam" id="PF00017">
    <property type="entry name" value="SH2"/>
    <property type="match status" value="1"/>
</dbReference>
<feature type="non-terminal residue" evidence="4">
    <location>
        <position position="1"/>
    </location>
</feature>
<dbReference type="STRING" id="46731.A0A3M6TZB8"/>
<dbReference type="Proteomes" id="UP000275408">
    <property type="component" value="Unassembled WGS sequence"/>
</dbReference>
<comment type="caution">
    <text evidence="4">The sequence shown here is derived from an EMBL/GenBank/DDBJ whole genome shotgun (WGS) entry which is preliminary data.</text>
</comment>
<evidence type="ECO:0000313" key="4">
    <source>
        <dbReference type="EMBL" id="RMX46740.1"/>
    </source>
</evidence>
<dbReference type="InterPro" id="IPR000488">
    <property type="entry name" value="Death_dom"/>
</dbReference>
<dbReference type="Pfam" id="PF00531">
    <property type="entry name" value="Death"/>
    <property type="match status" value="1"/>
</dbReference>
<dbReference type="OrthoDB" id="5974457at2759"/>
<organism evidence="4 5">
    <name type="scientific">Pocillopora damicornis</name>
    <name type="common">Cauliflower coral</name>
    <name type="synonym">Millepora damicornis</name>
    <dbReference type="NCBI Taxonomy" id="46731"/>
    <lineage>
        <taxon>Eukaryota</taxon>
        <taxon>Metazoa</taxon>
        <taxon>Cnidaria</taxon>
        <taxon>Anthozoa</taxon>
        <taxon>Hexacorallia</taxon>
        <taxon>Scleractinia</taxon>
        <taxon>Astrocoeniina</taxon>
        <taxon>Pocilloporidae</taxon>
        <taxon>Pocillopora</taxon>
    </lineage>
</organism>